<dbReference type="InterPro" id="IPR058923">
    <property type="entry name" value="RCC1-like_dom"/>
</dbReference>
<reference evidence="5" key="1">
    <citation type="submission" date="2022-11" db="UniProtKB">
        <authorList>
            <consortium name="EnsemblMetazoa"/>
        </authorList>
    </citation>
    <scope>IDENTIFICATION</scope>
</reference>
<dbReference type="Proteomes" id="UP000887568">
    <property type="component" value="Unplaced"/>
</dbReference>
<dbReference type="PROSITE" id="PS00626">
    <property type="entry name" value="RCC1_2"/>
    <property type="match status" value="3"/>
</dbReference>
<evidence type="ECO:0000256" key="1">
    <source>
        <dbReference type="ARBA" id="ARBA00022737"/>
    </source>
</evidence>
<feature type="repeat" description="RCC1" evidence="2">
    <location>
        <begin position="178"/>
        <end position="252"/>
    </location>
</feature>
<dbReference type="AlphaFoldDB" id="A0A914BTN9"/>
<dbReference type="InterPro" id="IPR000408">
    <property type="entry name" value="Reg_chr_condens"/>
</dbReference>
<proteinExistence type="predicted"/>
<dbReference type="Gene3D" id="2.130.10.30">
    <property type="entry name" value="Regulator of chromosome condensation 1/beta-lactamase-inhibitor protein II"/>
    <property type="match status" value="2"/>
</dbReference>
<dbReference type="PANTHER" id="PTHR22870">
    <property type="entry name" value="REGULATOR OF CHROMOSOME CONDENSATION"/>
    <property type="match status" value="1"/>
</dbReference>
<feature type="repeat" description="RCC1" evidence="2">
    <location>
        <begin position="303"/>
        <end position="350"/>
    </location>
</feature>
<evidence type="ECO:0000256" key="3">
    <source>
        <dbReference type="SAM" id="MobiDB-lite"/>
    </source>
</evidence>
<dbReference type="EnsemblMetazoa" id="XM_038223504.1">
    <property type="protein sequence ID" value="XP_038079432.1"/>
    <property type="gene ID" value="LOC119746526"/>
</dbReference>
<dbReference type="RefSeq" id="XP_038079432.1">
    <property type="nucleotide sequence ID" value="XM_038223504.1"/>
</dbReference>
<evidence type="ECO:0000259" key="4">
    <source>
        <dbReference type="Pfam" id="PF25390"/>
    </source>
</evidence>
<evidence type="ECO:0000313" key="6">
    <source>
        <dbReference type="Proteomes" id="UP000887568"/>
    </source>
</evidence>
<keyword evidence="1" id="KW-0677">Repeat</keyword>
<feature type="repeat" description="RCC1" evidence="2">
    <location>
        <begin position="52"/>
        <end position="122"/>
    </location>
</feature>
<dbReference type="InterPro" id="IPR051210">
    <property type="entry name" value="Ub_ligase/GEF_domain"/>
</dbReference>
<feature type="domain" description="RCC1-like" evidence="4">
    <location>
        <begin position="50"/>
        <end position="351"/>
    </location>
</feature>
<dbReference type="GeneID" id="119746526"/>
<dbReference type="Pfam" id="PF25390">
    <property type="entry name" value="WD40_RLD"/>
    <property type="match status" value="1"/>
</dbReference>
<evidence type="ECO:0000313" key="5">
    <source>
        <dbReference type="EnsemblMetazoa" id="XP_038079435.1"/>
    </source>
</evidence>
<dbReference type="RefSeq" id="XP_038079434.1">
    <property type="nucleotide sequence ID" value="XM_038223506.1"/>
</dbReference>
<sequence length="364" mass="39044">MDAKGTIEDNGQLSSEATDNATSLSRSSGHTQDCLKASGRGSQKDSSKIADGHILTWGCGEFGQHGHGHTNNVEPEESLMRHFYERVAEIVGTGKGLSAGSVVERLKTFACGASHTVVVTDSDQVYSWGNGNSGQLGCGDKDTHLTPQRVRLPTEGKASPIKGLACGSRHSVLWLENGLCLSWGNNFYAQLAYDFRIENYKDNQTNRQFLLQRLARKNICDEVLPHILRPIAHLKVTQVACGEKHSLFLYDTGIVATCGCSSFGQLGSGNRAELVSPKALESPEGVVSIACGANHSLAVTAAGELYAWGLGRACGQRREDVLRPLRIMTRKSNVVAAAGGSAHSAALTGESEFILFCLRWPASE</sequence>
<accession>A0A914BTN9</accession>
<keyword evidence="6" id="KW-1185">Reference proteome</keyword>
<evidence type="ECO:0000256" key="2">
    <source>
        <dbReference type="PROSITE-ProRule" id="PRU00235"/>
    </source>
</evidence>
<dbReference type="RefSeq" id="XP_038079435.1">
    <property type="nucleotide sequence ID" value="XM_038223507.1"/>
</dbReference>
<dbReference type="PROSITE" id="PS50012">
    <property type="entry name" value="RCC1_3"/>
    <property type="match status" value="5"/>
</dbReference>
<protein>
    <recommendedName>
        <fullName evidence="4">RCC1-like domain-containing protein</fullName>
    </recommendedName>
</protein>
<dbReference type="EnsemblMetazoa" id="XM_038223507.1">
    <property type="protein sequence ID" value="XP_038079435.1"/>
    <property type="gene ID" value="LOC119746526"/>
</dbReference>
<dbReference type="PANTHER" id="PTHR22870:SF408">
    <property type="entry name" value="OS09G0560450 PROTEIN"/>
    <property type="match status" value="1"/>
</dbReference>
<feature type="compositionally biased region" description="Polar residues" evidence="3">
    <location>
        <begin position="9"/>
        <end position="31"/>
    </location>
</feature>
<organism evidence="5 6">
    <name type="scientific">Patiria miniata</name>
    <name type="common">Bat star</name>
    <name type="synonym">Asterina miniata</name>
    <dbReference type="NCBI Taxonomy" id="46514"/>
    <lineage>
        <taxon>Eukaryota</taxon>
        <taxon>Metazoa</taxon>
        <taxon>Echinodermata</taxon>
        <taxon>Eleutherozoa</taxon>
        <taxon>Asterozoa</taxon>
        <taxon>Asteroidea</taxon>
        <taxon>Valvatacea</taxon>
        <taxon>Valvatida</taxon>
        <taxon>Asterinidae</taxon>
        <taxon>Patiria</taxon>
    </lineage>
</organism>
<dbReference type="InterPro" id="IPR009091">
    <property type="entry name" value="RCC1/BLIP-II"/>
</dbReference>
<dbReference type="EnsemblMetazoa" id="XM_038223506.1">
    <property type="protein sequence ID" value="XP_038079434.1"/>
    <property type="gene ID" value="LOC119746526"/>
</dbReference>
<feature type="repeat" description="RCC1" evidence="2">
    <location>
        <begin position="123"/>
        <end position="177"/>
    </location>
</feature>
<dbReference type="SUPFAM" id="SSF50985">
    <property type="entry name" value="RCC1/BLIP-II"/>
    <property type="match status" value="2"/>
</dbReference>
<feature type="region of interest" description="Disordered" evidence="3">
    <location>
        <begin position="1"/>
        <end position="48"/>
    </location>
</feature>
<dbReference type="OrthoDB" id="5981550at2759"/>
<name>A0A914BTN9_PATMI</name>
<feature type="repeat" description="RCC1" evidence="2">
    <location>
        <begin position="253"/>
        <end position="302"/>
    </location>
</feature>
<dbReference type="OMA" id="IGWGVRI"/>